<name>A0A9W7SHJ6_9PEZI</name>
<feature type="region of interest" description="Disordered" evidence="1">
    <location>
        <begin position="338"/>
        <end position="359"/>
    </location>
</feature>
<comment type="caution">
    <text evidence="2">The sequence shown here is derived from an EMBL/GenBank/DDBJ whole genome shotgun (WGS) entry which is preliminary data.</text>
</comment>
<evidence type="ECO:0000313" key="3">
    <source>
        <dbReference type="Proteomes" id="UP001138500"/>
    </source>
</evidence>
<evidence type="ECO:0000256" key="1">
    <source>
        <dbReference type="SAM" id="MobiDB-lite"/>
    </source>
</evidence>
<reference evidence="2 3" key="1">
    <citation type="journal article" date="2018" name="IMA Fungus">
        <title>IMA Genome-F 10: Nine draft genome sequences of Claviceps purpurea s.lat., including C. arundinis, C. humidiphila, and C. cf. spartinae, pseudomolecules for the pitch canker pathogen Fusarium circinatum, draft genome of Davidsoniella eucalypti, Grosmannia galeiformis, Quambalaria eucalypti, and Teratosphaeria destructans.</title>
        <authorList>
            <person name="Wingfield B.D."/>
            <person name="Liu M."/>
            <person name="Nguyen H.D."/>
            <person name="Lane F.A."/>
            <person name="Morgan S.W."/>
            <person name="De Vos L."/>
            <person name="Wilken P.M."/>
            <person name="Duong T.A."/>
            <person name="Aylward J."/>
            <person name="Coetzee M.P."/>
            <person name="Dadej K."/>
            <person name="De Beer Z.W."/>
            <person name="Findlay W."/>
            <person name="Havenga M."/>
            <person name="Kolarik M."/>
            <person name="Menzies J.G."/>
            <person name="Naidoo K."/>
            <person name="Pochopski O."/>
            <person name="Shoukouhi P."/>
            <person name="Santana Q.C."/>
            <person name="Seifert K.A."/>
            <person name="Soal N."/>
            <person name="Steenkamp E.T."/>
            <person name="Tatham C.T."/>
            <person name="van der Nest M.A."/>
            <person name="Wingfield M.J."/>
        </authorList>
    </citation>
    <scope>NUCLEOTIDE SEQUENCE [LARGE SCALE GENOMIC DNA]</scope>
    <source>
        <strain evidence="2">CMW44962</strain>
    </source>
</reference>
<feature type="region of interest" description="Disordered" evidence="1">
    <location>
        <begin position="848"/>
        <end position="912"/>
    </location>
</feature>
<feature type="region of interest" description="Disordered" evidence="1">
    <location>
        <begin position="153"/>
        <end position="174"/>
    </location>
</feature>
<feature type="region of interest" description="Disordered" evidence="1">
    <location>
        <begin position="789"/>
        <end position="825"/>
    </location>
</feature>
<feature type="compositionally biased region" description="Acidic residues" evidence="1">
    <location>
        <begin position="900"/>
        <end position="912"/>
    </location>
</feature>
<protein>
    <submittedName>
        <fullName evidence="2">Uncharacterized protein</fullName>
    </submittedName>
</protein>
<feature type="region of interest" description="Disordered" evidence="1">
    <location>
        <begin position="115"/>
        <end position="134"/>
    </location>
</feature>
<feature type="compositionally biased region" description="Polar residues" evidence="1">
    <location>
        <begin position="231"/>
        <end position="240"/>
    </location>
</feature>
<keyword evidence="3" id="KW-1185">Reference proteome</keyword>
<gene>
    <name evidence="2" type="ORF">Tdes44962_MAKER06395</name>
</gene>
<dbReference type="AlphaFoldDB" id="A0A9W7SHJ6"/>
<evidence type="ECO:0000313" key="2">
    <source>
        <dbReference type="EMBL" id="KAH9807359.1"/>
    </source>
</evidence>
<reference evidence="2 3" key="2">
    <citation type="journal article" date="2021" name="Curr. Genet.">
        <title>Genetic response to nitrogen starvation in the aggressive Eucalyptus foliar pathogen Teratosphaeria destructans.</title>
        <authorList>
            <person name="Havenga M."/>
            <person name="Wingfield B.D."/>
            <person name="Wingfield M.J."/>
            <person name="Dreyer L.L."/>
            <person name="Roets F."/>
            <person name="Aylward J."/>
        </authorList>
    </citation>
    <scope>NUCLEOTIDE SEQUENCE [LARGE SCALE GENOMIC DNA]</scope>
    <source>
        <strain evidence="2">CMW44962</strain>
    </source>
</reference>
<feature type="region of interest" description="Disordered" evidence="1">
    <location>
        <begin position="699"/>
        <end position="741"/>
    </location>
</feature>
<accession>A0A9W7SHJ6</accession>
<feature type="region of interest" description="Disordered" evidence="1">
    <location>
        <begin position="222"/>
        <end position="287"/>
    </location>
</feature>
<sequence>MAGFLNERLKSRISYNGSGGMGEQELPAGSCNFRDLSLGQRATCGCKRFWLNEGRAGASAEKGWCFCGHHACFHDAFNQQQQQEGVSVASRMPSRNPWPVEGYVQVDPRMEIRQTPTRPTTGLGIRAGPSSHSQSVNTRLWDALNHFARQQEDGGASDVASKLPSTACPSVVGEPRLSPRRMLQERAQSIRPMGPPVTIPSGYQAVAGSEVYSATEVATPSVRGTPDLRAFSTQPAQLQSPPVMPAFTTRATSEPPPNEPPRSSVESPSTRLGRISPPSFNPPEPTMSVDEMRAMLHAIQRRVEVLEGVSFSHVPVEEVQEQFQLFEARLLDLEQWRTDEETTRQSPEQSPEQEAELEQSLHAKRRRLLPNETSSFASDVSFAAAHTEAAVLATLAVNAETGPRIDALESRITELEHATMPSFARPWQIQVVLLPWGRQLRGVWFSALDSTQHMMKSSAQAYEEWSGGETVPGQQSCRSFATGAWTTESIRAWADEAQEWLSPKACGPSGTVFQRLASRGLVQEISLSSSDSHHILEKLCDAFGSTLPLHEAGEPPQAQHFHGLRESFIPLRKVRKSSRLRFLSPAEMVTPALWSAGFLDSSVMMKINNGPRRLYLTTADAYMQRDADGWSWQALRNLPLYDADGEEQAAQAQHVAVEACWSYNHRLDVPVSSYGSFASQMSAELEPLDAEDDQISAPAADTTTERSQDTLQGPGACNSHQRTVSMPSSSPVTEEVQAALPKPLQAGLPKRRVASFDTNMAAYADGDPTIPITIVKRRRISISPEVERKGAGITPRWSREPPSPYTSEQGPGEAVSQATSGRKRGTTPFAYATPHSNSNYMGRLEYFGGDGDTEADTDMPTAPSEKGDDEWNGVQDELGDMRATDAGADDENSLGTTCEPEIEEDGDEFDEP</sequence>
<feature type="compositionally biased region" description="Polar residues" evidence="1">
    <location>
        <begin position="718"/>
        <end position="732"/>
    </location>
</feature>
<proteinExistence type="predicted"/>
<dbReference type="EMBL" id="RIBY02002633">
    <property type="protein sequence ID" value="KAH9807359.1"/>
    <property type="molecule type" value="Genomic_DNA"/>
</dbReference>
<organism evidence="2 3">
    <name type="scientific">Teratosphaeria destructans</name>
    <dbReference type="NCBI Taxonomy" id="418781"/>
    <lineage>
        <taxon>Eukaryota</taxon>
        <taxon>Fungi</taxon>
        <taxon>Dikarya</taxon>
        <taxon>Ascomycota</taxon>
        <taxon>Pezizomycotina</taxon>
        <taxon>Dothideomycetes</taxon>
        <taxon>Dothideomycetidae</taxon>
        <taxon>Mycosphaerellales</taxon>
        <taxon>Teratosphaeriaceae</taxon>
        <taxon>Teratosphaeria</taxon>
    </lineage>
</organism>
<dbReference type="Proteomes" id="UP001138500">
    <property type="component" value="Unassembled WGS sequence"/>
</dbReference>
<dbReference type="OrthoDB" id="5427134at2759"/>